<dbReference type="RefSeq" id="WP_114349494.1">
    <property type="nucleotide sequence ID" value="NZ_QPJL01000011.1"/>
</dbReference>
<evidence type="ECO:0000256" key="3">
    <source>
        <dbReference type="ARBA" id="ARBA00022475"/>
    </source>
</evidence>
<accession>A0A368YT81</accession>
<dbReference type="PANTHER" id="PTHR30106:SF2">
    <property type="entry name" value="UPF0324 INNER MEMBRANE PROTEIN YEIH"/>
    <property type="match status" value="1"/>
</dbReference>
<dbReference type="GO" id="GO:0005886">
    <property type="term" value="C:plasma membrane"/>
    <property type="evidence" value="ECO:0007669"/>
    <property type="project" value="UniProtKB-SubCell"/>
</dbReference>
<gene>
    <name evidence="8" type="ORF">DFP89_11112</name>
</gene>
<feature type="transmembrane region" description="Helical" evidence="7">
    <location>
        <begin position="24"/>
        <end position="42"/>
    </location>
</feature>
<evidence type="ECO:0000313" key="8">
    <source>
        <dbReference type="EMBL" id="RCW82809.1"/>
    </source>
</evidence>
<evidence type="ECO:0000256" key="2">
    <source>
        <dbReference type="ARBA" id="ARBA00007977"/>
    </source>
</evidence>
<comment type="subcellular location">
    <subcellularLocation>
        <location evidence="1">Cell membrane</location>
        <topology evidence="1">Multi-pass membrane protein</topology>
    </subcellularLocation>
</comment>
<dbReference type="EMBL" id="QPJL01000011">
    <property type="protein sequence ID" value="RCW82809.1"/>
    <property type="molecule type" value="Genomic_DNA"/>
</dbReference>
<keyword evidence="5 7" id="KW-1133">Transmembrane helix</keyword>
<evidence type="ECO:0000256" key="7">
    <source>
        <dbReference type="SAM" id="Phobius"/>
    </source>
</evidence>
<evidence type="ECO:0000256" key="1">
    <source>
        <dbReference type="ARBA" id="ARBA00004651"/>
    </source>
</evidence>
<comment type="similarity">
    <text evidence="2">Belongs to the UPF0324 family.</text>
</comment>
<feature type="transmembrane region" description="Helical" evidence="7">
    <location>
        <begin position="236"/>
        <end position="257"/>
    </location>
</feature>
<evidence type="ECO:0000313" key="9">
    <source>
        <dbReference type="Proteomes" id="UP000253345"/>
    </source>
</evidence>
<comment type="caution">
    <text evidence="8">The sequence shown here is derived from an EMBL/GenBank/DDBJ whole genome shotgun (WGS) entry which is preliminary data.</text>
</comment>
<keyword evidence="3" id="KW-1003">Cell membrane</keyword>
<keyword evidence="6 7" id="KW-0472">Membrane</keyword>
<feature type="transmembrane region" description="Helical" evidence="7">
    <location>
        <begin position="137"/>
        <end position="160"/>
    </location>
</feature>
<organism evidence="8 9">
    <name type="scientific">Paracoccus lutimaris</name>
    <dbReference type="NCBI Taxonomy" id="1490030"/>
    <lineage>
        <taxon>Bacteria</taxon>
        <taxon>Pseudomonadati</taxon>
        <taxon>Pseudomonadota</taxon>
        <taxon>Alphaproteobacteria</taxon>
        <taxon>Rhodobacterales</taxon>
        <taxon>Paracoccaceae</taxon>
        <taxon>Paracoccus</taxon>
    </lineage>
</organism>
<dbReference type="InterPro" id="IPR018383">
    <property type="entry name" value="UPF0324_pro"/>
</dbReference>
<evidence type="ECO:0000256" key="4">
    <source>
        <dbReference type="ARBA" id="ARBA00022692"/>
    </source>
</evidence>
<feature type="transmembrane region" description="Helical" evidence="7">
    <location>
        <begin position="269"/>
        <end position="289"/>
    </location>
</feature>
<feature type="transmembrane region" description="Helical" evidence="7">
    <location>
        <begin position="172"/>
        <end position="191"/>
    </location>
</feature>
<evidence type="ECO:0000256" key="5">
    <source>
        <dbReference type="ARBA" id="ARBA00022989"/>
    </source>
</evidence>
<feature type="transmembrane region" description="Helical" evidence="7">
    <location>
        <begin position="301"/>
        <end position="319"/>
    </location>
</feature>
<keyword evidence="9" id="KW-1185">Reference proteome</keyword>
<dbReference type="Proteomes" id="UP000253345">
    <property type="component" value="Unassembled WGS sequence"/>
</dbReference>
<sequence>MTANLPDKPSRRLSDRLPWPDRGAAAKLFPGVAVSILVAITAQFLSEHYGAPAMLMALLLGLALNFLAEDGARSRPGVEFSAKTILRLGVALLGARISTQMLADLGGPMIALVIAGIAATILFALLAARLFGRGWRLALLTGGAVAICGASAAMAIAAVLPKTEKSERNLAFTVLSVTLLSTVAMIAYPPLTAALGLRALETSVFLGGTIHDVAQVVGAGFSISPEVGETATLVKLIRVSMLAPVVLVFSLVIRAGGLAKEVPDGMHPPLLPGFVLGFLLLAVLNSVGVIPETVADLAGTLSRWALLIAIAAVGIRTSVSKMLDVGGTAIALIVIETIFLGLFILTGVRLIG</sequence>
<keyword evidence="4 7" id="KW-0812">Transmembrane</keyword>
<feature type="transmembrane region" description="Helical" evidence="7">
    <location>
        <begin position="203"/>
        <end position="224"/>
    </location>
</feature>
<feature type="transmembrane region" description="Helical" evidence="7">
    <location>
        <begin position="49"/>
        <end position="68"/>
    </location>
</feature>
<reference evidence="8 9" key="1">
    <citation type="submission" date="2018-07" db="EMBL/GenBank/DDBJ databases">
        <title>Genomic Encyclopedia of Type Strains, Phase III (KMG-III): the genomes of soil and plant-associated and newly described type strains.</title>
        <authorList>
            <person name="Whitman W."/>
        </authorList>
    </citation>
    <scope>NUCLEOTIDE SEQUENCE [LARGE SCALE GENOMIC DNA]</scope>
    <source>
        <strain evidence="8 9">CECT 8525</strain>
    </source>
</reference>
<dbReference type="PANTHER" id="PTHR30106">
    <property type="entry name" value="INNER MEMBRANE PROTEIN YEIH-RELATED"/>
    <property type="match status" value="1"/>
</dbReference>
<feature type="transmembrane region" description="Helical" evidence="7">
    <location>
        <begin position="109"/>
        <end position="131"/>
    </location>
</feature>
<name>A0A368YT81_9RHOB</name>
<dbReference type="AlphaFoldDB" id="A0A368YT81"/>
<dbReference type="OrthoDB" id="5393513at2"/>
<protein>
    <submittedName>
        <fullName evidence="8">Putative integral membrane protein (TIGR00698 family)</fullName>
    </submittedName>
</protein>
<proteinExistence type="inferred from homology"/>
<evidence type="ECO:0000256" key="6">
    <source>
        <dbReference type="ARBA" id="ARBA00023136"/>
    </source>
</evidence>
<dbReference type="Pfam" id="PF03601">
    <property type="entry name" value="Cons_hypoth698"/>
    <property type="match status" value="1"/>
</dbReference>
<feature type="transmembrane region" description="Helical" evidence="7">
    <location>
        <begin position="325"/>
        <end position="348"/>
    </location>
</feature>